<dbReference type="AlphaFoldDB" id="A0A480A079"/>
<keyword evidence="2" id="KW-1185">Reference proteome</keyword>
<name>A0A480A079_9CYAN</name>
<protein>
    <recommendedName>
        <fullName evidence="3">Methyltransferase</fullName>
    </recommendedName>
</protein>
<reference evidence="2" key="1">
    <citation type="submission" date="2019-02" db="EMBL/GenBank/DDBJ databases">
        <title>Draft genome sequence of Sphaerospermopsis reniformis NIES-1949.</title>
        <authorList>
            <person name="Yamaguchi H."/>
            <person name="Suzuki S."/>
            <person name="Kawachi M."/>
        </authorList>
    </citation>
    <scope>NUCLEOTIDE SEQUENCE [LARGE SCALE GENOMIC DNA]</scope>
    <source>
        <strain evidence="2">NIES-1949</strain>
    </source>
</reference>
<accession>A0A480A079</accession>
<gene>
    <name evidence="1" type="ORF">SR1949_20240</name>
</gene>
<organism evidence="1 2">
    <name type="scientific">Sphaerospermopsis reniformis</name>
    <dbReference type="NCBI Taxonomy" id="531300"/>
    <lineage>
        <taxon>Bacteria</taxon>
        <taxon>Bacillati</taxon>
        <taxon>Cyanobacteriota</taxon>
        <taxon>Cyanophyceae</taxon>
        <taxon>Nostocales</taxon>
        <taxon>Aphanizomenonaceae</taxon>
        <taxon>Sphaerospermopsis</taxon>
    </lineage>
</organism>
<evidence type="ECO:0000313" key="1">
    <source>
        <dbReference type="EMBL" id="GCL36918.1"/>
    </source>
</evidence>
<evidence type="ECO:0000313" key="2">
    <source>
        <dbReference type="Proteomes" id="UP000300142"/>
    </source>
</evidence>
<dbReference type="Proteomes" id="UP000300142">
    <property type="component" value="Unassembled WGS sequence"/>
</dbReference>
<sequence length="98" mass="11134">MNWKLKAKIQNLVSLLPPNISYSTYYWIQRNFGSLKKNKLNPMSRLQAGMETCKHIENVGQSPVGTTFLEVGTGRRINTPLAFWLLGAERIITVDLVL</sequence>
<proteinExistence type="predicted"/>
<comment type="caution">
    <text evidence="1">The sequence shown here is derived from an EMBL/GenBank/DDBJ whole genome shotgun (WGS) entry which is preliminary data.</text>
</comment>
<evidence type="ECO:0008006" key="3">
    <source>
        <dbReference type="Google" id="ProtNLM"/>
    </source>
</evidence>
<dbReference type="EMBL" id="BJCE01000055">
    <property type="protein sequence ID" value="GCL36918.1"/>
    <property type="molecule type" value="Genomic_DNA"/>
</dbReference>